<evidence type="ECO:0000313" key="13">
    <source>
        <dbReference type="EMBL" id="TWI14727.1"/>
    </source>
</evidence>
<keyword evidence="5 9" id="KW-0479">Metal-binding</keyword>
<dbReference type="SUPFAM" id="SSF160419">
    <property type="entry name" value="YdfO-like"/>
    <property type="match status" value="1"/>
</dbReference>
<name>A0A562M460_9FLAO</name>
<dbReference type="GO" id="GO:0006096">
    <property type="term" value="P:glycolytic process"/>
    <property type="evidence" value="ECO:0007669"/>
    <property type="project" value="UniProtKB-UniRule"/>
</dbReference>
<dbReference type="STRING" id="1341154.FCR2A7T_15450"/>
<comment type="function">
    <text evidence="2 9">Catalyzes the interconversion of 2-phosphoglycerate and 3-phosphoglycerate.</text>
</comment>
<feature type="binding site" evidence="9">
    <location>
        <position position="122"/>
    </location>
    <ligand>
        <name>substrate</name>
    </ligand>
</feature>
<accession>A0A562M460</accession>
<dbReference type="SUPFAM" id="SSF53649">
    <property type="entry name" value="Alkaline phosphatase-like"/>
    <property type="match status" value="1"/>
</dbReference>
<feature type="domain" description="BPG-independent PGAM N-terminal" evidence="12">
    <location>
        <begin position="81"/>
        <end position="295"/>
    </location>
</feature>
<dbReference type="GO" id="GO:0004619">
    <property type="term" value="F:phosphoglycerate mutase activity"/>
    <property type="evidence" value="ECO:0007669"/>
    <property type="project" value="UniProtKB-UniRule"/>
</dbReference>
<dbReference type="EMBL" id="VLKQ01000002">
    <property type="protein sequence ID" value="TWI14727.1"/>
    <property type="molecule type" value="Genomic_DNA"/>
</dbReference>
<dbReference type="EC" id="5.4.2.12" evidence="9 10"/>
<dbReference type="Proteomes" id="UP000319848">
    <property type="component" value="Unassembled WGS sequence"/>
</dbReference>
<reference evidence="13 14" key="1">
    <citation type="journal article" date="2015" name="Stand. Genomic Sci.">
        <title>Genomic Encyclopedia of Bacterial and Archaeal Type Strains, Phase III: the genomes of soil and plant-associated and newly described type strains.</title>
        <authorList>
            <person name="Whitman W.B."/>
            <person name="Woyke T."/>
            <person name="Klenk H.P."/>
            <person name="Zhou Y."/>
            <person name="Lilburn T.G."/>
            <person name="Beck B.J."/>
            <person name="De Vos P."/>
            <person name="Vandamme P."/>
            <person name="Eisen J.A."/>
            <person name="Garrity G."/>
            <person name="Hugenholtz P."/>
            <person name="Kyrpides N.C."/>
        </authorList>
    </citation>
    <scope>NUCLEOTIDE SEQUENCE [LARGE SCALE GENOMIC DNA]</scope>
    <source>
        <strain evidence="13 14">CGMCC 1.7270</strain>
    </source>
</reference>
<dbReference type="GO" id="GO:0006007">
    <property type="term" value="P:glucose catabolic process"/>
    <property type="evidence" value="ECO:0007669"/>
    <property type="project" value="InterPro"/>
</dbReference>
<feature type="binding site" evidence="9">
    <location>
        <begin position="152"/>
        <end position="153"/>
    </location>
    <ligand>
        <name>substrate</name>
    </ligand>
</feature>
<feature type="binding site" evidence="9">
    <location>
        <position position="61"/>
    </location>
    <ligand>
        <name>Mn(2+)</name>
        <dbReference type="ChEBI" id="CHEBI:29035"/>
        <label>2</label>
    </ligand>
</feature>
<evidence type="ECO:0000259" key="11">
    <source>
        <dbReference type="Pfam" id="PF01676"/>
    </source>
</evidence>
<dbReference type="InterPro" id="IPR017850">
    <property type="entry name" value="Alkaline_phosphatase_core_sf"/>
</dbReference>
<evidence type="ECO:0000256" key="5">
    <source>
        <dbReference type="ARBA" id="ARBA00022723"/>
    </source>
</evidence>
<dbReference type="Gene3D" id="3.40.720.10">
    <property type="entry name" value="Alkaline Phosphatase, subunit A"/>
    <property type="match status" value="1"/>
</dbReference>
<dbReference type="Gene3D" id="3.40.1450.10">
    <property type="entry name" value="BPG-independent phosphoglycerate mutase, domain B"/>
    <property type="match status" value="1"/>
</dbReference>
<dbReference type="Gene3D" id="3.30.1810.10">
    <property type="entry name" value="YdfO-like"/>
    <property type="match status" value="1"/>
</dbReference>
<dbReference type="PANTHER" id="PTHR31637:SF0">
    <property type="entry name" value="2,3-BISPHOSPHOGLYCERATE-INDEPENDENT PHOSPHOGLYCERATE MUTASE"/>
    <property type="match status" value="1"/>
</dbReference>
<sequence>MNRKVILMILDGWGKSPDPKVSAIDNANIPFINSLYTKYPNAQLRTDGLNVGLPEGQMGNSEVGHMNLGAGRIVYQDLAKINLAVEHKTLHQEKVLRDAFEYAKKNNKNVHFLGLVSDGGVHSHTSHLRGLLDAANDFGLQNVFVHAFTDGRDVDPKSGAKYIQDLEKYLQNSSAKLASVVGRYYAMDRDKRWERVKKAYDLIVNGTGIHSINAVNSILSSYHNHVTDEFIEPIVMVDTNNKPIATVQENDVVIFFNFRTDRGRQLTEALSQKDFHEQNMHKLNLYYVTMTNYDDTFENVHVIYDKDNLTETLGEVLEYNNKLQIRIAETEKYPHVTFFFSGGRETPFIGERRLLCPSPKVATYDLQPEMSAFDIKDKLIPELKKGEVDFVCLNFANGDMVGHTGVMEAAIKACEAVDVCVKEVIETALENNYTTIVIADHGNCETMINPDGTPNTAHTTNPVPIILVDKELKQIHDGVLGDIAPTILDLMGIKKPKVMTRHSLIAPFSIEQIQEVQSKIKSGVDFPKYAAELKKLGVTSYETHVSNGKTVYFGKDNFILESEPKYETIIISDDQSTFELERVIFAHQEGKTDYITFCHQAAAAGADKWVCDFTDMTCSYYDEDGNKMILDEIPDYSA</sequence>
<comment type="pathway">
    <text evidence="3 9">Carbohydrate degradation; glycolysis; pyruvate from D-glyceraldehyde 3-phosphate: step 3/5.</text>
</comment>
<comment type="similarity">
    <text evidence="4 9">Belongs to the BPG-independent phosphoglycerate mutase family.</text>
</comment>
<keyword evidence="8 9" id="KW-0413">Isomerase</keyword>
<dbReference type="GO" id="GO:0005829">
    <property type="term" value="C:cytosol"/>
    <property type="evidence" value="ECO:0007669"/>
    <property type="project" value="TreeGrafter"/>
</dbReference>
<evidence type="ECO:0000256" key="6">
    <source>
        <dbReference type="ARBA" id="ARBA00023152"/>
    </source>
</evidence>
<feature type="binding site" evidence="9">
    <location>
        <position position="441"/>
    </location>
    <ligand>
        <name>Mn(2+)</name>
        <dbReference type="ChEBI" id="CHEBI:29035"/>
        <label>2</label>
    </ligand>
</feature>
<dbReference type="HAMAP" id="MF_01038">
    <property type="entry name" value="GpmI"/>
    <property type="match status" value="1"/>
</dbReference>
<comment type="subunit">
    <text evidence="9">Monomer.</text>
</comment>
<feature type="binding site" evidence="9">
    <location>
        <position position="440"/>
    </location>
    <ligand>
        <name>Mn(2+)</name>
        <dbReference type="ChEBI" id="CHEBI:29035"/>
        <label>2</label>
    </ligand>
</feature>
<dbReference type="Pfam" id="PF01676">
    <property type="entry name" value="Metalloenzyme"/>
    <property type="match status" value="1"/>
</dbReference>
<feature type="binding site" evidence="9">
    <location>
        <position position="399"/>
    </location>
    <ligand>
        <name>Mn(2+)</name>
        <dbReference type="ChEBI" id="CHEBI:29035"/>
        <label>1</label>
    </ligand>
</feature>
<evidence type="ECO:0000256" key="3">
    <source>
        <dbReference type="ARBA" id="ARBA00004798"/>
    </source>
</evidence>
<evidence type="ECO:0000256" key="2">
    <source>
        <dbReference type="ARBA" id="ARBA00002315"/>
    </source>
</evidence>
<dbReference type="Pfam" id="PF06415">
    <property type="entry name" value="iPGM_N"/>
    <property type="match status" value="1"/>
</dbReference>
<evidence type="ECO:0000256" key="4">
    <source>
        <dbReference type="ARBA" id="ARBA00008819"/>
    </source>
</evidence>
<feature type="binding site" evidence="9">
    <location>
        <position position="458"/>
    </location>
    <ligand>
        <name>Mn(2+)</name>
        <dbReference type="ChEBI" id="CHEBI:29035"/>
        <label>1</label>
    </ligand>
</feature>
<feature type="active site" description="Phosphoserine intermediate" evidence="9">
    <location>
        <position position="61"/>
    </location>
</feature>
<dbReference type="GO" id="GO:0030145">
    <property type="term" value="F:manganese ion binding"/>
    <property type="evidence" value="ECO:0007669"/>
    <property type="project" value="UniProtKB-UniRule"/>
</dbReference>
<proteinExistence type="inferred from homology"/>
<evidence type="ECO:0000256" key="1">
    <source>
        <dbReference type="ARBA" id="ARBA00000370"/>
    </source>
</evidence>
<feature type="binding site" evidence="9">
    <location>
        <position position="332"/>
    </location>
    <ligand>
        <name>substrate</name>
    </ligand>
</feature>
<dbReference type="FunFam" id="3.40.1450.10:FF:000002">
    <property type="entry name" value="2,3-bisphosphoglycerate-independent phosphoglycerate mutase"/>
    <property type="match status" value="1"/>
</dbReference>
<keyword evidence="7 9" id="KW-0464">Manganese</keyword>
<dbReference type="Pfam" id="PF07166">
    <property type="entry name" value="DUF1398"/>
    <property type="match status" value="1"/>
</dbReference>
<gene>
    <name evidence="9" type="primary">gpmI</name>
    <name evidence="13" type="ORF">IP98_00700</name>
</gene>
<organism evidence="13 14">
    <name type="scientific">Flavobacterium cauense R2A-7</name>
    <dbReference type="NCBI Taxonomy" id="1341154"/>
    <lineage>
        <taxon>Bacteria</taxon>
        <taxon>Pseudomonadati</taxon>
        <taxon>Bacteroidota</taxon>
        <taxon>Flavobacteriia</taxon>
        <taxon>Flavobacteriales</taxon>
        <taxon>Flavobacteriaceae</taxon>
        <taxon>Flavobacterium</taxon>
    </lineage>
</organism>
<feature type="binding site" evidence="9">
    <location>
        <position position="11"/>
    </location>
    <ligand>
        <name>Mn(2+)</name>
        <dbReference type="ChEBI" id="CHEBI:29035"/>
        <label>2</label>
    </ligand>
</feature>
<dbReference type="CDD" id="cd16010">
    <property type="entry name" value="iPGM"/>
    <property type="match status" value="1"/>
</dbReference>
<evidence type="ECO:0000256" key="8">
    <source>
        <dbReference type="ARBA" id="ARBA00023235"/>
    </source>
</evidence>
<keyword evidence="14" id="KW-1185">Reference proteome</keyword>
<feature type="domain" description="Metalloenzyme" evidence="11">
    <location>
        <begin position="4"/>
        <end position="495"/>
    </location>
</feature>
<dbReference type="InterPro" id="IPR036646">
    <property type="entry name" value="PGAM_B_sf"/>
</dbReference>
<feature type="binding site" evidence="9">
    <location>
        <position position="189"/>
    </location>
    <ligand>
        <name>substrate</name>
    </ligand>
</feature>
<dbReference type="OrthoDB" id="9800863at2"/>
<comment type="caution">
    <text evidence="13">The sequence shown here is derived from an EMBL/GenBank/DDBJ whole genome shotgun (WGS) entry which is preliminary data.</text>
</comment>
<feature type="binding site" evidence="9">
    <location>
        <begin position="259"/>
        <end position="262"/>
    </location>
    <ligand>
        <name>substrate</name>
    </ligand>
</feature>
<protein>
    <recommendedName>
        <fullName evidence="9 10">2,3-bisphosphoglycerate-independent phosphoglycerate mutase</fullName>
        <shortName evidence="9">BPG-independent PGAM</shortName>
        <shortName evidence="9">Phosphoglyceromutase</shortName>
        <shortName evidence="9">iPGM</shortName>
        <ecNumber evidence="9 10">5.4.2.12</ecNumber>
    </recommendedName>
</protein>
<dbReference type="InterPro" id="IPR036696">
    <property type="entry name" value="YdfO-like_sf"/>
</dbReference>
<evidence type="ECO:0000256" key="7">
    <source>
        <dbReference type="ARBA" id="ARBA00023211"/>
    </source>
</evidence>
<evidence type="ECO:0000313" key="14">
    <source>
        <dbReference type="Proteomes" id="UP000319848"/>
    </source>
</evidence>
<feature type="binding site" evidence="9">
    <location>
        <position position="183"/>
    </location>
    <ligand>
        <name>substrate</name>
    </ligand>
</feature>
<evidence type="ECO:0000256" key="9">
    <source>
        <dbReference type="HAMAP-Rule" id="MF_01038"/>
    </source>
</evidence>
<dbReference type="UniPathway" id="UPA00109">
    <property type="reaction ID" value="UER00186"/>
</dbReference>
<evidence type="ECO:0000259" key="12">
    <source>
        <dbReference type="Pfam" id="PF06415"/>
    </source>
</evidence>
<dbReference type="InterPro" id="IPR006124">
    <property type="entry name" value="Metalloenzyme"/>
</dbReference>
<keyword evidence="6 9" id="KW-0324">Glycolysis</keyword>
<dbReference type="AlphaFoldDB" id="A0A562M460"/>
<evidence type="ECO:0000256" key="10">
    <source>
        <dbReference type="NCBIfam" id="TIGR01307"/>
    </source>
</evidence>
<comment type="catalytic activity">
    <reaction evidence="1 9">
        <text>(2R)-2-phosphoglycerate = (2R)-3-phosphoglycerate</text>
        <dbReference type="Rhea" id="RHEA:15901"/>
        <dbReference type="ChEBI" id="CHEBI:58272"/>
        <dbReference type="ChEBI" id="CHEBI:58289"/>
        <dbReference type="EC" id="5.4.2.12"/>
    </reaction>
</comment>
<feature type="binding site" evidence="9">
    <location>
        <position position="403"/>
    </location>
    <ligand>
        <name>Mn(2+)</name>
        <dbReference type="ChEBI" id="CHEBI:29035"/>
        <label>1</label>
    </ligand>
</feature>
<comment type="cofactor">
    <cofactor evidence="9">
        <name>Mn(2+)</name>
        <dbReference type="ChEBI" id="CHEBI:29035"/>
    </cofactor>
    <text evidence="9">Binds 2 manganese ions per subunit.</text>
</comment>
<dbReference type="InterPro" id="IPR011258">
    <property type="entry name" value="BPG-indep_PGM_N"/>
</dbReference>
<dbReference type="RefSeq" id="WP_081709374.1">
    <property type="nucleotide sequence ID" value="NZ_AVBI01000014.1"/>
</dbReference>
<dbReference type="PANTHER" id="PTHR31637">
    <property type="entry name" value="2,3-BISPHOSPHOGLYCERATE-INDEPENDENT PHOSPHOGLYCERATE MUTASE"/>
    <property type="match status" value="1"/>
</dbReference>
<dbReference type="SUPFAM" id="SSF64158">
    <property type="entry name" value="2,3-Bisphosphoglycerate-independent phosphoglycerate mutase, substrate-binding domain"/>
    <property type="match status" value="1"/>
</dbReference>
<dbReference type="InterPro" id="IPR005995">
    <property type="entry name" value="Pgm_bpd_ind"/>
</dbReference>
<dbReference type="NCBIfam" id="TIGR01307">
    <property type="entry name" value="pgm_bpd_ind"/>
    <property type="match status" value="1"/>
</dbReference>
<dbReference type="InterPro" id="IPR009833">
    <property type="entry name" value="DUF1398"/>
</dbReference>